<proteinExistence type="predicted"/>
<evidence type="ECO:0000313" key="4">
    <source>
        <dbReference type="Proteomes" id="UP001163064"/>
    </source>
</evidence>
<accession>A0ABT3TS20</accession>
<comment type="caution">
    <text evidence="3">The sequence shown here is derived from an EMBL/GenBank/DDBJ whole genome shotgun (WGS) entry which is preliminary data.</text>
</comment>
<dbReference type="Pfam" id="PF14020">
    <property type="entry name" value="DUF4236"/>
    <property type="match status" value="1"/>
</dbReference>
<feature type="compositionally biased region" description="Polar residues" evidence="1">
    <location>
        <begin position="37"/>
        <end position="47"/>
    </location>
</feature>
<dbReference type="InterPro" id="IPR025330">
    <property type="entry name" value="DUF4236"/>
</dbReference>
<sequence>MAFLFRKSFRIAPGIRITLGRRSASVSAGAGPLRRAWSSTGRTTDTVSLPGGLRWRRSRRH</sequence>
<reference evidence="3" key="1">
    <citation type="submission" date="2022-10" db="EMBL/GenBank/DDBJ databases">
        <title>Streptomyces beihaiensis sp. nov., a chitin degrading actinobacterium, isolated from shrimp pond soil.</title>
        <authorList>
            <person name="Xie J."/>
            <person name="Shen N."/>
        </authorList>
    </citation>
    <scope>NUCLEOTIDE SEQUENCE</scope>
    <source>
        <strain evidence="3">GXMU-J5</strain>
    </source>
</reference>
<name>A0ABT3TS20_9ACTN</name>
<evidence type="ECO:0000259" key="2">
    <source>
        <dbReference type="Pfam" id="PF14020"/>
    </source>
</evidence>
<feature type="domain" description="DUF4236" evidence="2">
    <location>
        <begin position="3"/>
        <end position="56"/>
    </location>
</feature>
<dbReference type="EMBL" id="JAPHNL010000057">
    <property type="protein sequence ID" value="MCX3059580.1"/>
    <property type="molecule type" value="Genomic_DNA"/>
</dbReference>
<gene>
    <name evidence="3" type="ORF">OFY01_07315</name>
</gene>
<dbReference type="RefSeq" id="WP_266597497.1">
    <property type="nucleotide sequence ID" value="NZ_JAPHNL010000057.1"/>
</dbReference>
<dbReference type="Proteomes" id="UP001163064">
    <property type="component" value="Unassembled WGS sequence"/>
</dbReference>
<evidence type="ECO:0000313" key="3">
    <source>
        <dbReference type="EMBL" id="MCX3059580.1"/>
    </source>
</evidence>
<evidence type="ECO:0000256" key="1">
    <source>
        <dbReference type="SAM" id="MobiDB-lite"/>
    </source>
</evidence>
<organism evidence="3 4">
    <name type="scientific">Streptomyces beihaiensis</name>
    <dbReference type="NCBI Taxonomy" id="2984495"/>
    <lineage>
        <taxon>Bacteria</taxon>
        <taxon>Bacillati</taxon>
        <taxon>Actinomycetota</taxon>
        <taxon>Actinomycetes</taxon>
        <taxon>Kitasatosporales</taxon>
        <taxon>Streptomycetaceae</taxon>
        <taxon>Streptomyces</taxon>
    </lineage>
</organism>
<protein>
    <submittedName>
        <fullName evidence="3">DUF4236 domain-containing protein</fullName>
    </submittedName>
</protein>
<feature type="region of interest" description="Disordered" evidence="1">
    <location>
        <begin position="26"/>
        <end position="61"/>
    </location>
</feature>
<keyword evidence="4" id="KW-1185">Reference proteome</keyword>